<reference evidence="2" key="1">
    <citation type="journal article" date="2020" name="bioRxiv">
        <title>Comparative genomics of Chlamydomonas.</title>
        <authorList>
            <person name="Craig R.J."/>
            <person name="Hasan A.R."/>
            <person name="Ness R.W."/>
            <person name="Keightley P.D."/>
        </authorList>
    </citation>
    <scope>NUCLEOTIDE SEQUENCE</scope>
    <source>
        <strain evidence="2">SAG 7.73</strain>
    </source>
</reference>
<comment type="caution">
    <text evidence="2">The sequence shown here is derived from an EMBL/GenBank/DDBJ whole genome shotgun (WGS) entry which is preliminary data.</text>
</comment>
<name>A0A835T775_CHLIN</name>
<dbReference type="EMBL" id="JAEHOC010000011">
    <property type="protein sequence ID" value="KAG2437508.1"/>
    <property type="molecule type" value="Genomic_DNA"/>
</dbReference>
<gene>
    <name evidence="2" type="ORF">HXX76_006157</name>
</gene>
<keyword evidence="3" id="KW-1185">Reference proteome</keyword>
<organism evidence="2 3">
    <name type="scientific">Chlamydomonas incerta</name>
    <dbReference type="NCBI Taxonomy" id="51695"/>
    <lineage>
        <taxon>Eukaryota</taxon>
        <taxon>Viridiplantae</taxon>
        <taxon>Chlorophyta</taxon>
        <taxon>core chlorophytes</taxon>
        <taxon>Chlorophyceae</taxon>
        <taxon>CS clade</taxon>
        <taxon>Chlamydomonadales</taxon>
        <taxon>Chlamydomonadaceae</taxon>
        <taxon>Chlamydomonas</taxon>
    </lineage>
</organism>
<feature type="signal peptide" evidence="1">
    <location>
        <begin position="1"/>
        <end position="19"/>
    </location>
</feature>
<evidence type="ECO:0000256" key="1">
    <source>
        <dbReference type="SAM" id="SignalP"/>
    </source>
</evidence>
<evidence type="ECO:0008006" key="4">
    <source>
        <dbReference type="Google" id="ProtNLM"/>
    </source>
</evidence>
<dbReference type="AlphaFoldDB" id="A0A835T775"/>
<keyword evidence="1" id="KW-0732">Signal</keyword>
<protein>
    <recommendedName>
        <fullName evidence="4">O-fucosyltransferase family protein</fullName>
    </recommendedName>
</protein>
<feature type="chain" id="PRO_5032560936" description="O-fucosyltransferase family protein" evidence="1">
    <location>
        <begin position="20"/>
        <end position="308"/>
    </location>
</feature>
<proteinExistence type="predicted"/>
<evidence type="ECO:0000313" key="2">
    <source>
        <dbReference type="EMBL" id="KAG2437508.1"/>
    </source>
</evidence>
<accession>A0A835T775</accession>
<dbReference type="Proteomes" id="UP000650467">
    <property type="component" value="Unassembled WGS sequence"/>
</dbReference>
<evidence type="ECO:0000313" key="3">
    <source>
        <dbReference type="Proteomes" id="UP000650467"/>
    </source>
</evidence>
<dbReference type="OrthoDB" id="524569at2759"/>
<sequence length="308" mass="34035">MGVGNRVSGMLWMLRVAVAYQRVLVLQWHGPADLSNFMLPNEIDWTPAGLNMSLIEAPNDIAITFFFDAVYRADAAGQAKFNATRSLRHITNEHHYIKMAGVPDMADAMQTGACMFNFLFKPHPEVLRRANAHLTAVYGRVEVDYVAWHWRHGDADGGKEQPVLLSHLSRTLESARALAKTAGIDMDATPLLLITDFNIMRRMVVAGFFRGVATPNITARHIQSKTVAAVLDAEQARQADLNDYRDIFADLYLLSRARCMVFVPCTGCPQMSTSTFTCAALFWGGRRVQSCTRGMHTAADDVVAGGNA</sequence>